<dbReference type="Gene3D" id="3.60.140.10">
    <property type="entry name" value="CNF1/YfiH-like putative cysteine hydrolases"/>
    <property type="match status" value="1"/>
</dbReference>
<dbReference type="STRING" id="914150.TQ33_1228"/>
<dbReference type="GO" id="GO:0017061">
    <property type="term" value="F:S-methyl-5-thioadenosine phosphorylase activity"/>
    <property type="evidence" value="ECO:0007669"/>
    <property type="project" value="UniProtKB-EC"/>
</dbReference>
<dbReference type="SUPFAM" id="SSF64438">
    <property type="entry name" value="CNF1/YfiH-like putative cysteine hydrolases"/>
    <property type="match status" value="1"/>
</dbReference>
<dbReference type="InterPro" id="IPR038371">
    <property type="entry name" value="Cu_polyphenol_OxRdtase_sf"/>
</dbReference>
<evidence type="ECO:0000256" key="5">
    <source>
        <dbReference type="ARBA" id="ARBA00022801"/>
    </source>
</evidence>
<evidence type="ECO:0000313" key="12">
    <source>
        <dbReference type="Proteomes" id="UP000034071"/>
    </source>
</evidence>
<protein>
    <recommendedName>
        <fullName evidence="10">Purine nucleoside phosphorylase</fullName>
    </recommendedName>
</protein>
<dbReference type="AlphaFoldDB" id="A0A0F6RCN2"/>
<evidence type="ECO:0000256" key="10">
    <source>
        <dbReference type="RuleBase" id="RU361274"/>
    </source>
</evidence>
<reference evidence="11 12" key="1">
    <citation type="submission" date="2015-02" db="EMBL/GenBank/DDBJ databases">
        <title>Complete genome sequence of Kangiella geojedonensis strain YCS-5T.</title>
        <authorList>
            <person name="Kim K.M."/>
        </authorList>
    </citation>
    <scope>NUCLEOTIDE SEQUENCE [LARGE SCALE GENOMIC DNA]</scope>
    <source>
        <strain evidence="11 12">YCS-5</strain>
    </source>
</reference>
<evidence type="ECO:0000256" key="7">
    <source>
        <dbReference type="ARBA" id="ARBA00047989"/>
    </source>
</evidence>
<dbReference type="PATRIC" id="fig|914150.5.peg.1245"/>
<dbReference type="OrthoDB" id="4279at2"/>
<dbReference type="PANTHER" id="PTHR30616">
    <property type="entry name" value="UNCHARACTERIZED PROTEIN YFIH"/>
    <property type="match status" value="1"/>
</dbReference>
<comment type="catalytic activity">
    <reaction evidence="8">
        <text>adenosine + phosphate = alpha-D-ribose 1-phosphate + adenine</text>
        <dbReference type="Rhea" id="RHEA:27642"/>
        <dbReference type="ChEBI" id="CHEBI:16335"/>
        <dbReference type="ChEBI" id="CHEBI:16708"/>
        <dbReference type="ChEBI" id="CHEBI:43474"/>
        <dbReference type="ChEBI" id="CHEBI:57720"/>
        <dbReference type="EC" id="2.4.2.1"/>
    </reaction>
    <physiologicalReaction direction="left-to-right" evidence="8">
        <dbReference type="Rhea" id="RHEA:27643"/>
    </physiologicalReaction>
</comment>
<comment type="similarity">
    <text evidence="2 10">Belongs to the purine nucleoside phosphorylase YfiH/LACC1 family.</text>
</comment>
<keyword evidence="3" id="KW-0808">Transferase</keyword>
<comment type="catalytic activity">
    <reaction evidence="7">
        <text>adenosine + H2O + H(+) = inosine + NH4(+)</text>
        <dbReference type="Rhea" id="RHEA:24408"/>
        <dbReference type="ChEBI" id="CHEBI:15377"/>
        <dbReference type="ChEBI" id="CHEBI:15378"/>
        <dbReference type="ChEBI" id="CHEBI:16335"/>
        <dbReference type="ChEBI" id="CHEBI:17596"/>
        <dbReference type="ChEBI" id="CHEBI:28938"/>
        <dbReference type="EC" id="3.5.4.4"/>
    </reaction>
    <physiologicalReaction direction="left-to-right" evidence="7">
        <dbReference type="Rhea" id="RHEA:24409"/>
    </physiologicalReaction>
</comment>
<dbReference type="PANTHER" id="PTHR30616:SF2">
    <property type="entry name" value="PURINE NUCLEOSIDE PHOSPHORYLASE LACC1"/>
    <property type="match status" value="1"/>
</dbReference>
<dbReference type="CDD" id="cd16833">
    <property type="entry name" value="YfiH"/>
    <property type="match status" value="1"/>
</dbReference>
<dbReference type="EMBL" id="CP010975">
    <property type="protein sequence ID" value="AKE52186.1"/>
    <property type="molecule type" value="Genomic_DNA"/>
</dbReference>
<name>A0A0F6RCN2_9GAMM</name>
<evidence type="ECO:0000313" key="11">
    <source>
        <dbReference type="EMBL" id="AKE52186.1"/>
    </source>
</evidence>
<comment type="catalytic activity">
    <reaction evidence="9">
        <text>S-methyl-5'-thioadenosine + phosphate = 5-(methylsulfanyl)-alpha-D-ribose 1-phosphate + adenine</text>
        <dbReference type="Rhea" id="RHEA:11852"/>
        <dbReference type="ChEBI" id="CHEBI:16708"/>
        <dbReference type="ChEBI" id="CHEBI:17509"/>
        <dbReference type="ChEBI" id="CHEBI:43474"/>
        <dbReference type="ChEBI" id="CHEBI:58533"/>
        <dbReference type="EC" id="2.4.2.28"/>
    </reaction>
    <physiologicalReaction direction="left-to-right" evidence="9">
        <dbReference type="Rhea" id="RHEA:11853"/>
    </physiologicalReaction>
</comment>
<dbReference type="NCBIfam" id="TIGR00726">
    <property type="entry name" value="peptidoglycan editing factor PgeF"/>
    <property type="match status" value="1"/>
</dbReference>
<gene>
    <name evidence="11" type="ORF">TQ33_1228</name>
</gene>
<evidence type="ECO:0000256" key="3">
    <source>
        <dbReference type="ARBA" id="ARBA00022679"/>
    </source>
</evidence>
<evidence type="ECO:0000256" key="6">
    <source>
        <dbReference type="ARBA" id="ARBA00022833"/>
    </source>
</evidence>
<keyword evidence="5" id="KW-0378">Hydrolase</keyword>
<comment type="catalytic activity">
    <reaction evidence="1">
        <text>inosine + phosphate = alpha-D-ribose 1-phosphate + hypoxanthine</text>
        <dbReference type="Rhea" id="RHEA:27646"/>
        <dbReference type="ChEBI" id="CHEBI:17368"/>
        <dbReference type="ChEBI" id="CHEBI:17596"/>
        <dbReference type="ChEBI" id="CHEBI:43474"/>
        <dbReference type="ChEBI" id="CHEBI:57720"/>
        <dbReference type="EC" id="2.4.2.1"/>
    </reaction>
    <physiologicalReaction direction="left-to-right" evidence="1">
        <dbReference type="Rhea" id="RHEA:27647"/>
    </physiologicalReaction>
</comment>
<dbReference type="InterPro" id="IPR003730">
    <property type="entry name" value="Cu_polyphenol_OxRdtase"/>
</dbReference>
<evidence type="ECO:0000256" key="2">
    <source>
        <dbReference type="ARBA" id="ARBA00007353"/>
    </source>
</evidence>
<evidence type="ECO:0000256" key="9">
    <source>
        <dbReference type="ARBA" id="ARBA00049893"/>
    </source>
</evidence>
<proteinExistence type="inferred from homology"/>
<keyword evidence="4" id="KW-0479">Metal-binding</keyword>
<organism evidence="11 12">
    <name type="scientific">Kangiella geojedonensis</name>
    <dbReference type="NCBI Taxonomy" id="914150"/>
    <lineage>
        <taxon>Bacteria</taxon>
        <taxon>Pseudomonadati</taxon>
        <taxon>Pseudomonadota</taxon>
        <taxon>Gammaproteobacteria</taxon>
        <taxon>Kangiellales</taxon>
        <taxon>Kangiellaceae</taxon>
        <taxon>Kangiella</taxon>
    </lineage>
</organism>
<dbReference type="HOGENOM" id="CLU_065784_1_1_6"/>
<dbReference type="GO" id="GO:0005507">
    <property type="term" value="F:copper ion binding"/>
    <property type="evidence" value="ECO:0007669"/>
    <property type="project" value="TreeGrafter"/>
</dbReference>
<dbReference type="KEGG" id="kge:TQ33_1228"/>
<evidence type="ECO:0000256" key="4">
    <source>
        <dbReference type="ARBA" id="ARBA00022723"/>
    </source>
</evidence>
<keyword evidence="6" id="KW-0862">Zinc</keyword>
<dbReference type="InterPro" id="IPR011324">
    <property type="entry name" value="Cytotoxic_necrot_fac-like_cat"/>
</dbReference>
<dbReference type="GO" id="GO:0016787">
    <property type="term" value="F:hydrolase activity"/>
    <property type="evidence" value="ECO:0007669"/>
    <property type="project" value="UniProtKB-KW"/>
</dbReference>
<evidence type="ECO:0000256" key="8">
    <source>
        <dbReference type="ARBA" id="ARBA00048968"/>
    </source>
</evidence>
<evidence type="ECO:0000256" key="1">
    <source>
        <dbReference type="ARBA" id="ARBA00000553"/>
    </source>
</evidence>
<dbReference type="RefSeq" id="WP_046561285.1">
    <property type="nucleotide sequence ID" value="NZ_CP010975.1"/>
</dbReference>
<keyword evidence="12" id="KW-1185">Reference proteome</keyword>
<dbReference type="Proteomes" id="UP000034071">
    <property type="component" value="Chromosome"/>
</dbReference>
<sequence>MSLKLLQPRWSAPQNIRAFCTTRVGGFSQEPWDSFNLALHVNDEPSAVNENRRLLQESTELPNPRWLTQTHSTKVIEHSTDLIDADGCFTTESKKSCIVMTADCLPVLFCNVEGSWVAAVHAGWRGLVDGILIKAVESYRQPSKLLAWIGPAISQQNFEVGHEVRERFINKSSSLESFFRPKAGQKWFCDMVAIAKHELEGLGVDVFESDLCTYHNSQDFFSHRRATHQQGSNAMTGRMASIIWIEQ</sequence>
<accession>A0A0F6RCN2</accession>
<dbReference type="Pfam" id="PF02578">
    <property type="entry name" value="Cu-oxidase_4"/>
    <property type="match status" value="1"/>
</dbReference>